<name>A0AAN5Z024_FUSAU</name>
<dbReference type="PANTHER" id="PTHR43108:SF8">
    <property type="entry name" value="SD21168P"/>
    <property type="match status" value="1"/>
</dbReference>
<evidence type="ECO:0000313" key="3">
    <source>
        <dbReference type="EMBL" id="KAF5228488.1"/>
    </source>
</evidence>
<organism evidence="3 4">
    <name type="scientific">Fusarium austroamericanum</name>
    <dbReference type="NCBI Taxonomy" id="282268"/>
    <lineage>
        <taxon>Eukaryota</taxon>
        <taxon>Fungi</taxon>
        <taxon>Dikarya</taxon>
        <taxon>Ascomycota</taxon>
        <taxon>Pezizomycotina</taxon>
        <taxon>Sordariomycetes</taxon>
        <taxon>Hypocreomycetidae</taxon>
        <taxon>Hypocreales</taxon>
        <taxon>Nectriaceae</taxon>
        <taxon>Fusarium</taxon>
    </lineage>
</organism>
<dbReference type="Pfam" id="PF00884">
    <property type="entry name" value="Sulfatase"/>
    <property type="match status" value="1"/>
</dbReference>
<sequence length="437" mass="49646">MAQCCLSRVSFLTGRHGHNTNVTDVAPPYGKLDDPRKPISGYNTYYVGKLMNSHSDENYNQHYPAGFNGTDLYYPGEYNTDLVKNKSLGFLDDAADNVNTRPFFLFVMPIGPHTEVVPTANGVVFTPPIPAQRHAHLYPDAKIPRTKSFNPSSPKNISYLKDMPRLNSTVVDYLDEFYRMRLRALASVDDIVDDIFAKLEQRDLLDNTYVIYTTDNGYHMGQHRLQAGKTSCYEEDVDIPFMIRGPGIPKGAVIKHPTNHVDLAPTIFDLAGIPLRDDFDGTPMPIKDQKKHQKYESINVEFWGADDIGEGKYGADSHVFNDTYKSIRIMGSGYNLMYSSWCTNERELYDMHVSYGQQCVSPWNTLHPTGNVNSLREALHSKYDAFYEKDMPQVFFEECVPGFIISKEGPQVTSMFGKTREEAKYDFLKGSHWADWA</sequence>
<dbReference type="InterPro" id="IPR000917">
    <property type="entry name" value="Sulfatase_N"/>
</dbReference>
<protein>
    <recommendedName>
        <fullName evidence="2">Sulfatase N-terminal domain-containing protein</fullName>
    </recommendedName>
</protein>
<dbReference type="Gene3D" id="3.40.720.10">
    <property type="entry name" value="Alkaline Phosphatase, subunit A"/>
    <property type="match status" value="1"/>
</dbReference>
<gene>
    <name evidence="3" type="ORF">FAUST_11035</name>
</gene>
<keyword evidence="4" id="KW-1185">Reference proteome</keyword>
<reference evidence="3 4" key="1">
    <citation type="submission" date="2020-02" db="EMBL/GenBank/DDBJ databases">
        <title>Identification and distribution of gene clusters putatively required for synthesis of sphingolipid metabolism inhibitors in phylogenetically diverse species of the filamentous fungus Fusarium.</title>
        <authorList>
            <person name="Kim H.-S."/>
            <person name="Busman M."/>
            <person name="Brown D.W."/>
            <person name="Divon H."/>
            <person name="Uhlig S."/>
            <person name="Proctor R.H."/>
        </authorList>
    </citation>
    <scope>NUCLEOTIDE SEQUENCE [LARGE SCALE GENOMIC DNA]</scope>
    <source>
        <strain evidence="3 4">NRRL 2903</strain>
    </source>
</reference>
<dbReference type="AlphaFoldDB" id="A0AAN5Z024"/>
<evidence type="ECO:0000259" key="2">
    <source>
        <dbReference type="Pfam" id="PF00884"/>
    </source>
</evidence>
<comment type="similarity">
    <text evidence="1">Belongs to the sulfatase family.</text>
</comment>
<dbReference type="GO" id="GO:0008449">
    <property type="term" value="F:N-acetylglucosamine-6-sulfatase activity"/>
    <property type="evidence" value="ECO:0007669"/>
    <property type="project" value="TreeGrafter"/>
</dbReference>
<proteinExistence type="inferred from homology"/>
<dbReference type="PANTHER" id="PTHR43108">
    <property type="entry name" value="N-ACETYLGLUCOSAMINE-6-SULFATASE FAMILY MEMBER"/>
    <property type="match status" value="1"/>
</dbReference>
<feature type="domain" description="Sulfatase N-terminal" evidence="2">
    <location>
        <begin position="3"/>
        <end position="273"/>
    </location>
</feature>
<accession>A0AAN5Z024</accession>
<comment type="caution">
    <text evidence="3">The sequence shown here is derived from an EMBL/GenBank/DDBJ whole genome shotgun (WGS) entry which is preliminary data.</text>
</comment>
<dbReference type="EMBL" id="JAAMOD010000463">
    <property type="protein sequence ID" value="KAF5228488.1"/>
    <property type="molecule type" value="Genomic_DNA"/>
</dbReference>
<dbReference type="Proteomes" id="UP000537989">
    <property type="component" value="Unassembled WGS sequence"/>
</dbReference>
<dbReference type="CDD" id="cd16147">
    <property type="entry name" value="G6S"/>
    <property type="match status" value="1"/>
</dbReference>
<dbReference type="SUPFAM" id="SSF53649">
    <property type="entry name" value="Alkaline phosphatase-like"/>
    <property type="match status" value="1"/>
</dbReference>
<evidence type="ECO:0000256" key="1">
    <source>
        <dbReference type="ARBA" id="ARBA00008779"/>
    </source>
</evidence>
<dbReference type="InterPro" id="IPR017850">
    <property type="entry name" value="Alkaline_phosphatase_core_sf"/>
</dbReference>
<evidence type="ECO:0000313" key="4">
    <source>
        <dbReference type="Proteomes" id="UP000537989"/>
    </source>
</evidence>
<dbReference type="GO" id="GO:0005539">
    <property type="term" value="F:glycosaminoglycan binding"/>
    <property type="evidence" value="ECO:0007669"/>
    <property type="project" value="TreeGrafter"/>
</dbReference>